<comment type="caution">
    <text evidence="1">The sequence shown here is derived from an EMBL/GenBank/DDBJ whole genome shotgun (WGS) entry which is preliminary data.</text>
</comment>
<dbReference type="EMBL" id="BGPR01002666">
    <property type="protein sequence ID" value="GBM77109.1"/>
    <property type="molecule type" value="Genomic_DNA"/>
</dbReference>
<keyword evidence="2" id="KW-1185">Reference proteome</keyword>
<dbReference type="Proteomes" id="UP000499080">
    <property type="component" value="Unassembled WGS sequence"/>
</dbReference>
<gene>
    <name evidence="1" type="ORF">AVEN_77627_1</name>
</gene>
<accession>A0A4Y2IIK3</accession>
<dbReference type="AlphaFoldDB" id="A0A4Y2IIK3"/>
<evidence type="ECO:0000313" key="1">
    <source>
        <dbReference type="EMBL" id="GBM77109.1"/>
    </source>
</evidence>
<reference evidence="1 2" key="1">
    <citation type="journal article" date="2019" name="Sci. Rep.">
        <title>Orb-weaving spider Araneus ventricosus genome elucidates the spidroin gene catalogue.</title>
        <authorList>
            <person name="Kono N."/>
            <person name="Nakamura H."/>
            <person name="Ohtoshi R."/>
            <person name="Moran D.A.P."/>
            <person name="Shinohara A."/>
            <person name="Yoshida Y."/>
            <person name="Fujiwara M."/>
            <person name="Mori M."/>
            <person name="Tomita M."/>
            <person name="Arakawa K."/>
        </authorList>
    </citation>
    <scope>NUCLEOTIDE SEQUENCE [LARGE SCALE GENOMIC DNA]</scope>
</reference>
<evidence type="ECO:0000313" key="2">
    <source>
        <dbReference type="Proteomes" id="UP000499080"/>
    </source>
</evidence>
<organism evidence="1 2">
    <name type="scientific">Araneus ventricosus</name>
    <name type="common">Orbweaver spider</name>
    <name type="synonym">Epeira ventricosa</name>
    <dbReference type="NCBI Taxonomy" id="182803"/>
    <lineage>
        <taxon>Eukaryota</taxon>
        <taxon>Metazoa</taxon>
        <taxon>Ecdysozoa</taxon>
        <taxon>Arthropoda</taxon>
        <taxon>Chelicerata</taxon>
        <taxon>Arachnida</taxon>
        <taxon>Araneae</taxon>
        <taxon>Araneomorphae</taxon>
        <taxon>Entelegynae</taxon>
        <taxon>Araneoidea</taxon>
        <taxon>Araneidae</taxon>
        <taxon>Araneus</taxon>
    </lineage>
</organism>
<protein>
    <submittedName>
        <fullName evidence="1">Uncharacterized protein</fullName>
    </submittedName>
</protein>
<name>A0A4Y2IIK3_ARAVE</name>
<proteinExistence type="predicted"/>
<sequence length="113" mass="12870">MKVELRKGVPVSSKAVSWNSKGNDISESRFSYNNKVNWFKTCEDKQEITRNCSVGPENYENKHSLCREENFFPLEFNSPGYTGLYKNPFCDIFIQNAGDGTTNTPAFLVNLCI</sequence>